<evidence type="ECO:0008006" key="4">
    <source>
        <dbReference type="Google" id="ProtNLM"/>
    </source>
</evidence>
<dbReference type="RefSeq" id="WP_167082802.1">
    <property type="nucleotide sequence ID" value="NZ_BAAADC010000001.1"/>
</dbReference>
<reference evidence="2 3" key="1">
    <citation type="submission" date="2020-03" db="EMBL/GenBank/DDBJ databases">
        <title>Genomic Encyclopedia of Type Strains, Phase IV (KMG-IV): sequencing the most valuable type-strain genomes for metagenomic binning, comparative biology and taxonomic classification.</title>
        <authorList>
            <person name="Goeker M."/>
        </authorList>
    </citation>
    <scope>NUCLEOTIDE SEQUENCE [LARGE SCALE GENOMIC DNA]</scope>
    <source>
        <strain evidence="2 3">DSM 19867</strain>
    </source>
</reference>
<gene>
    <name evidence="2" type="ORF">FHS83_001965</name>
</gene>
<proteinExistence type="predicted"/>
<sequence>MTFRKSIVLAYITLAWVPAAAEEPSGALSIIWENDIFYNSDRDYTNGAEITYVTPPSGNNATIVALARALPFFADKGDVRTSYSLGQDIFTPEHTTLAVPLATERPYAGYTYISLGLMQANQDRLDQLELQLGVVGPMALAKETQFWVHSIIDDDKPKGWHYQLHNEPAVTLTYERSLKIIPPQSILGVVLDIEPHLGGAVGTVYDYANAGAMVRLGFNLPDDFGPLRMQPSLPGSSYFEPQAGFSAYAFAGVDGRIMARNIFLDGNTWRDSPSVDKDLFVGDLTLGAAVTFSSLRIAFTHVFRTREYKTQKSSDQFGAVSLSVRI</sequence>
<dbReference type="EMBL" id="JAASRM010000001">
    <property type="protein sequence ID" value="NIK88647.1"/>
    <property type="molecule type" value="Genomic_DNA"/>
</dbReference>
<dbReference type="Proteomes" id="UP000570514">
    <property type="component" value="Unassembled WGS sequence"/>
</dbReference>
<dbReference type="AlphaFoldDB" id="A0A846N0E5"/>
<protein>
    <recommendedName>
        <fullName evidence="4">DUF2219 domain-containing protein</fullName>
    </recommendedName>
</protein>
<dbReference type="InterPro" id="IPR037107">
    <property type="entry name" value="Put_OMP_sf"/>
</dbReference>
<comment type="caution">
    <text evidence="2">The sequence shown here is derived from an EMBL/GenBank/DDBJ whole genome shotgun (WGS) entry which is preliminary data.</text>
</comment>
<name>A0A846N0E5_9PROT</name>
<dbReference type="InterPro" id="IPR018707">
    <property type="entry name" value="LpxR"/>
</dbReference>
<evidence type="ECO:0000256" key="1">
    <source>
        <dbReference type="SAM" id="SignalP"/>
    </source>
</evidence>
<keyword evidence="1" id="KW-0732">Signal</keyword>
<feature type="chain" id="PRO_5032817129" description="DUF2219 domain-containing protein" evidence="1">
    <location>
        <begin position="22"/>
        <end position="326"/>
    </location>
</feature>
<evidence type="ECO:0000313" key="3">
    <source>
        <dbReference type="Proteomes" id="UP000570514"/>
    </source>
</evidence>
<accession>A0A846N0E5</accession>
<evidence type="ECO:0000313" key="2">
    <source>
        <dbReference type="EMBL" id="NIK88647.1"/>
    </source>
</evidence>
<dbReference type="Pfam" id="PF09982">
    <property type="entry name" value="LpxR"/>
    <property type="match status" value="1"/>
</dbReference>
<keyword evidence="3" id="KW-1185">Reference proteome</keyword>
<dbReference type="Gene3D" id="2.40.128.140">
    <property type="entry name" value="Outer membrane protein"/>
    <property type="match status" value="1"/>
</dbReference>
<feature type="signal peptide" evidence="1">
    <location>
        <begin position="1"/>
        <end position="21"/>
    </location>
</feature>
<organism evidence="2 3">
    <name type="scientific">Rhizomicrobium palustre</name>
    <dbReference type="NCBI Taxonomy" id="189966"/>
    <lineage>
        <taxon>Bacteria</taxon>
        <taxon>Pseudomonadati</taxon>
        <taxon>Pseudomonadota</taxon>
        <taxon>Alphaproteobacteria</taxon>
        <taxon>Micropepsales</taxon>
        <taxon>Micropepsaceae</taxon>
        <taxon>Rhizomicrobium</taxon>
    </lineage>
</organism>